<feature type="region of interest" description="Disordered" evidence="1">
    <location>
        <begin position="1"/>
        <end position="37"/>
    </location>
</feature>
<accession>A0AAD1X3Y8</accession>
<protein>
    <submittedName>
        <fullName evidence="2">Uncharacterized protein</fullName>
    </submittedName>
</protein>
<sequence length="234" mass="26985">MFSPGIIRKKEITPPNRTAYKSRSNRRKGITPPKRRIISPKIAVKKEITPPPKKKIRSPRPTDICFIQNQSPANMKYEVFYKRKDQKPTWRYCKINDNSNIASDLNMRSAASPNLRTQMKKQKKEKKLKKPLMRSTTKIIYEYLNDLTENEVNEDENQTPQLKDSQVFYNLTRKSPAASSCSVSSTRGRTKGKSQFHNARKEVNSSESNSGSSQLSKEDIDVFCFNYPKSSKDL</sequence>
<feature type="compositionally biased region" description="Low complexity" evidence="1">
    <location>
        <begin position="205"/>
        <end position="215"/>
    </location>
</feature>
<reference evidence="2" key="1">
    <citation type="submission" date="2023-07" db="EMBL/GenBank/DDBJ databases">
        <authorList>
            <consortium name="AG Swart"/>
            <person name="Singh M."/>
            <person name="Singh A."/>
            <person name="Seah K."/>
            <person name="Emmerich C."/>
        </authorList>
    </citation>
    <scope>NUCLEOTIDE SEQUENCE</scope>
    <source>
        <strain evidence="2">DP1</strain>
    </source>
</reference>
<comment type="caution">
    <text evidence="2">The sequence shown here is derived from an EMBL/GenBank/DDBJ whole genome shotgun (WGS) entry which is preliminary data.</text>
</comment>
<feature type="region of interest" description="Disordered" evidence="1">
    <location>
        <begin position="178"/>
        <end position="215"/>
    </location>
</feature>
<keyword evidence="3" id="KW-1185">Reference proteome</keyword>
<evidence type="ECO:0000256" key="1">
    <source>
        <dbReference type="SAM" id="MobiDB-lite"/>
    </source>
</evidence>
<dbReference type="EMBL" id="CAMPGE010001081">
    <property type="protein sequence ID" value="CAI2359849.1"/>
    <property type="molecule type" value="Genomic_DNA"/>
</dbReference>
<organism evidence="2 3">
    <name type="scientific">Euplotes crassus</name>
    <dbReference type="NCBI Taxonomy" id="5936"/>
    <lineage>
        <taxon>Eukaryota</taxon>
        <taxon>Sar</taxon>
        <taxon>Alveolata</taxon>
        <taxon>Ciliophora</taxon>
        <taxon>Intramacronucleata</taxon>
        <taxon>Spirotrichea</taxon>
        <taxon>Hypotrichia</taxon>
        <taxon>Euplotida</taxon>
        <taxon>Euplotidae</taxon>
        <taxon>Moneuplotes</taxon>
    </lineage>
</organism>
<name>A0AAD1X3Y8_EUPCR</name>
<dbReference type="AlphaFoldDB" id="A0AAD1X3Y8"/>
<feature type="compositionally biased region" description="Basic residues" evidence="1">
    <location>
        <begin position="23"/>
        <end position="37"/>
    </location>
</feature>
<proteinExistence type="predicted"/>
<evidence type="ECO:0000313" key="2">
    <source>
        <dbReference type="EMBL" id="CAI2359849.1"/>
    </source>
</evidence>
<gene>
    <name evidence="2" type="ORF">ECRASSUSDP1_LOCUS1143</name>
</gene>
<dbReference type="Proteomes" id="UP001295684">
    <property type="component" value="Unassembled WGS sequence"/>
</dbReference>
<evidence type="ECO:0000313" key="3">
    <source>
        <dbReference type="Proteomes" id="UP001295684"/>
    </source>
</evidence>